<dbReference type="AlphaFoldDB" id="A0A2Z6MFP4"/>
<organism evidence="2 3">
    <name type="scientific">Trifolium subterraneum</name>
    <name type="common">Subterranean clover</name>
    <dbReference type="NCBI Taxonomy" id="3900"/>
    <lineage>
        <taxon>Eukaryota</taxon>
        <taxon>Viridiplantae</taxon>
        <taxon>Streptophyta</taxon>
        <taxon>Embryophyta</taxon>
        <taxon>Tracheophyta</taxon>
        <taxon>Spermatophyta</taxon>
        <taxon>Magnoliopsida</taxon>
        <taxon>eudicotyledons</taxon>
        <taxon>Gunneridae</taxon>
        <taxon>Pentapetalae</taxon>
        <taxon>rosids</taxon>
        <taxon>fabids</taxon>
        <taxon>Fabales</taxon>
        <taxon>Fabaceae</taxon>
        <taxon>Papilionoideae</taxon>
        <taxon>50 kb inversion clade</taxon>
        <taxon>NPAAA clade</taxon>
        <taxon>Hologalegina</taxon>
        <taxon>IRL clade</taxon>
        <taxon>Trifolieae</taxon>
        <taxon>Trifolium</taxon>
    </lineage>
</organism>
<keyword evidence="3" id="KW-1185">Reference proteome</keyword>
<dbReference type="GO" id="GO:0007131">
    <property type="term" value="P:reciprocal meiotic recombination"/>
    <property type="evidence" value="ECO:0007669"/>
    <property type="project" value="TreeGrafter"/>
</dbReference>
<dbReference type="GO" id="GO:0042148">
    <property type="term" value="P:DNA strand invasion"/>
    <property type="evidence" value="ECO:0007669"/>
    <property type="project" value="TreeGrafter"/>
</dbReference>
<dbReference type="GO" id="GO:0003690">
    <property type="term" value="F:double-stranded DNA binding"/>
    <property type="evidence" value="ECO:0007669"/>
    <property type="project" value="TreeGrafter"/>
</dbReference>
<proteinExistence type="predicted"/>
<dbReference type="InterPro" id="IPR027417">
    <property type="entry name" value="P-loop_NTPase"/>
</dbReference>
<protein>
    <recommendedName>
        <fullName evidence="1">Rad51-like C-terminal domain-containing protein</fullName>
    </recommendedName>
</protein>
<dbReference type="PANTHER" id="PTHR22942:SF39">
    <property type="entry name" value="DNA REPAIR PROTEIN RAD51 HOMOLOG 1"/>
    <property type="match status" value="1"/>
</dbReference>
<dbReference type="Proteomes" id="UP000242715">
    <property type="component" value="Unassembled WGS sequence"/>
</dbReference>
<dbReference type="GO" id="GO:0000150">
    <property type="term" value="F:DNA strand exchange activity"/>
    <property type="evidence" value="ECO:0007669"/>
    <property type="project" value="TreeGrafter"/>
</dbReference>
<dbReference type="EMBL" id="DF973430">
    <property type="protein sequence ID" value="GAU30628.1"/>
    <property type="molecule type" value="Genomic_DNA"/>
</dbReference>
<dbReference type="GO" id="GO:0070192">
    <property type="term" value="P:chromosome organization involved in meiotic cell cycle"/>
    <property type="evidence" value="ECO:0007669"/>
    <property type="project" value="TreeGrafter"/>
</dbReference>
<sequence>MYIDAKGTFRLQRLLQIADRFGLNGADVLENVAYARAYNIDHQSRLLLEAASMMVDTRFFGKRGAFSPSNAFSEVPEEPSEVSRRVRRGCCLNKSSSFTGRWFCNVCWTPSQAYWRQYYGSCNHNKVSSQKRKRGRANL</sequence>
<dbReference type="InterPro" id="IPR013632">
    <property type="entry name" value="Rad51_C"/>
</dbReference>
<evidence type="ECO:0000313" key="3">
    <source>
        <dbReference type="Proteomes" id="UP000242715"/>
    </source>
</evidence>
<dbReference type="OrthoDB" id="10251254at2759"/>
<dbReference type="GO" id="GO:0003697">
    <property type="term" value="F:single-stranded DNA binding"/>
    <property type="evidence" value="ECO:0007669"/>
    <property type="project" value="TreeGrafter"/>
</dbReference>
<feature type="domain" description="Rad51-like C-terminal" evidence="1">
    <location>
        <begin position="1"/>
        <end position="59"/>
    </location>
</feature>
<gene>
    <name evidence="2" type="ORF">TSUD_62480</name>
</gene>
<evidence type="ECO:0000259" key="1">
    <source>
        <dbReference type="Pfam" id="PF08423"/>
    </source>
</evidence>
<dbReference type="Pfam" id="PF08423">
    <property type="entry name" value="Rad51"/>
    <property type="match status" value="1"/>
</dbReference>
<dbReference type="GO" id="GO:0008094">
    <property type="term" value="F:ATP-dependent activity, acting on DNA"/>
    <property type="evidence" value="ECO:0007669"/>
    <property type="project" value="TreeGrafter"/>
</dbReference>
<dbReference type="GO" id="GO:0006312">
    <property type="term" value="P:mitotic recombination"/>
    <property type="evidence" value="ECO:0007669"/>
    <property type="project" value="TreeGrafter"/>
</dbReference>
<dbReference type="Gene3D" id="3.40.50.300">
    <property type="entry name" value="P-loop containing nucleotide triphosphate hydrolases"/>
    <property type="match status" value="1"/>
</dbReference>
<name>A0A2Z6MFP4_TRISU</name>
<evidence type="ECO:0000313" key="2">
    <source>
        <dbReference type="EMBL" id="GAU30628.1"/>
    </source>
</evidence>
<accession>A0A2Z6MFP4</accession>
<dbReference type="PANTHER" id="PTHR22942">
    <property type="entry name" value="RECA/RAD51/RADA DNA STRAND-PAIRING FAMILY MEMBER"/>
    <property type="match status" value="1"/>
</dbReference>
<reference evidence="3" key="1">
    <citation type="journal article" date="2017" name="Front. Plant Sci.">
        <title>Climate Clever Clovers: New Paradigm to Reduce the Environmental Footprint of Ruminants by Breeding Low Methanogenic Forages Utilizing Haplotype Variation.</title>
        <authorList>
            <person name="Kaur P."/>
            <person name="Appels R."/>
            <person name="Bayer P.E."/>
            <person name="Keeble-Gagnere G."/>
            <person name="Wang J."/>
            <person name="Hirakawa H."/>
            <person name="Shirasawa K."/>
            <person name="Vercoe P."/>
            <person name="Stefanova K."/>
            <person name="Durmic Z."/>
            <person name="Nichols P."/>
            <person name="Revell C."/>
            <person name="Isobe S.N."/>
            <person name="Edwards D."/>
            <person name="Erskine W."/>
        </authorList>
    </citation>
    <scope>NUCLEOTIDE SEQUENCE [LARGE SCALE GENOMIC DNA]</scope>
    <source>
        <strain evidence="3">cv. Daliak</strain>
    </source>
</reference>
<dbReference type="GO" id="GO:0000794">
    <property type="term" value="C:condensed nuclear chromosome"/>
    <property type="evidence" value="ECO:0007669"/>
    <property type="project" value="TreeGrafter"/>
</dbReference>
<dbReference type="GO" id="GO:0000730">
    <property type="term" value="P:DNA recombinase assembly"/>
    <property type="evidence" value="ECO:0007669"/>
    <property type="project" value="TreeGrafter"/>
</dbReference>